<evidence type="ECO:0000256" key="1">
    <source>
        <dbReference type="SAM" id="MobiDB-lite"/>
    </source>
</evidence>
<protein>
    <submittedName>
        <fullName evidence="2">Uncharacterized protein</fullName>
    </submittedName>
</protein>
<gene>
    <name evidence="2" type="ORF">F2Q70_00016783</name>
</gene>
<feature type="region of interest" description="Disordered" evidence="1">
    <location>
        <begin position="104"/>
        <end position="139"/>
    </location>
</feature>
<evidence type="ECO:0000313" key="2">
    <source>
        <dbReference type="EMBL" id="KAF2561619.1"/>
    </source>
</evidence>
<comment type="caution">
    <text evidence="2">The sequence shown here is derived from an EMBL/GenBank/DDBJ whole genome shotgun (WGS) entry which is preliminary data.</text>
</comment>
<reference evidence="2" key="1">
    <citation type="submission" date="2019-12" db="EMBL/GenBank/DDBJ databases">
        <title>Genome sequencing and annotation of Brassica cretica.</title>
        <authorList>
            <person name="Studholme D.J."/>
            <person name="Sarris P.F."/>
        </authorList>
    </citation>
    <scope>NUCLEOTIDE SEQUENCE</scope>
    <source>
        <strain evidence="2">PFS-102/07</strain>
        <tissue evidence="2">Leaf</tissue>
    </source>
</reference>
<proteinExistence type="predicted"/>
<organism evidence="2">
    <name type="scientific">Brassica cretica</name>
    <name type="common">Mustard</name>
    <dbReference type="NCBI Taxonomy" id="69181"/>
    <lineage>
        <taxon>Eukaryota</taxon>
        <taxon>Viridiplantae</taxon>
        <taxon>Streptophyta</taxon>
        <taxon>Embryophyta</taxon>
        <taxon>Tracheophyta</taxon>
        <taxon>Spermatophyta</taxon>
        <taxon>Magnoliopsida</taxon>
        <taxon>eudicotyledons</taxon>
        <taxon>Gunneridae</taxon>
        <taxon>Pentapetalae</taxon>
        <taxon>rosids</taxon>
        <taxon>malvids</taxon>
        <taxon>Brassicales</taxon>
        <taxon>Brassicaceae</taxon>
        <taxon>Brassiceae</taxon>
        <taxon>Brassica</taxon>
    </lineage>
</organism>
<name>A0A8S9HUB4_BRACR</name>
<dbReference type="AlphaFoldDB" id="A0A8S9HUB4"/>
<accession>A0A8S9HUB4</accession>
<dbReference type="EMBL" id="QGKY02001250">
    <property type="protein sequence ID" value="KAF2561619.1"/>
    <property type="molecule type" value="Genomic_DNA"/>
</dbReference>
<sequence length="275" mass="30126">MTKRSPIRFAKAPDHCKGRGGTCDRLEKSWIKQKELYEQGRSSLDGAKVGESEGRALASHQLIGKGMDHEVFKRADLEAFFKALKESSNTLGNTLRYSYAAHTLPSTTDKGSESETEGLKDQGSEEAGGLEDQGLDSPVQSGDELVREVQNEGQEAGKGIQIQEEAVEEQVEVPLRRSTQNLALSGTDARSLRSDRAVCMCGSYVVTELGLSMFRQSHSNLSMAGSDTFPLPWDSLCLIQTGFEKGFISRTYATTFFRPSTICRGKTLILVFAVV</sequence>
<feature type="compositionally biased region" description="Basic and acidic residues" evidence="1">
    <location>
        <begin position="110"/>
        <end position="123"/>
    </location>
</feature>